<evidence type="ECO:0000313" key="1">
    <source>
        <dbReference type="EMBL" id="MBX59518.1"/>
    </source>
</evidence>
<sequence>MQKFQPYFLVMQPTAIMSTRISLQIFLQIYTSTSDASIINVHRYEKMVRCFRPLHSTFYC</sequence>
<protein>
    <submittedName>
        <fullName evidence="1">Uncharacterized protein</fullName>
    </submittedName>
</protein>
<dbReference type="EMBL" id="GGEC01079034">
    <property type="protein sequence ID" value="MBX59518.1"/>
    <property type="molecule type" value="Transcribed_RNA"/>
</dbReference>
<organism evidence="1">
    <name type="scientific">Rhizophora mucronata</name>
    <name type="common">Asiatic mangrove</name>
    <dbReference type="NCBI Taxonomy" id="61149"/>
    <lineage>
        <taxon>Eukaryota</taxon>
        <taxon>Viridiplantae</taxon>
        <taxon>Streptophyta</taxon>
        <taxon>Embryophyta</taxon>
        <taxon>Tracheophyta</taxon>
        <taxon>Spermatophyta</taxon>
        <taxon>Magnoliopsida</taxon>
        <taxon>eudicotyledons</taxon>
        <taxon>Gunneridae</taxon>
        <taxon>Pentapetalae</taxon>
        <taxon>rosids</taxon>
        <taxon>fabids</taxon>
        <taxon>Malpighiales</taxon>
        <taxon>Rhizophoraceae</taxon>
        <taxon>Rhizophora</taxon>
    </lineage>
</organism>
<proteinExistence type="predicted"/>
<name>A0A2P2PXP6_RHIMU</name>
<reference evidence="1" key="1">
    <citation type="submission" date="2018-02" db="EMBL/GenBank/DDBJ databases">
        <title>Rhizophora mucronata_Transcriptome.</title>
        <authorList>
            <person name="Meera S.P."/>
            <person name="Sreeshan A."/>
            <person name="Augustine A."/>
        </authorList>
    </citation>
    <scope>NUCLEOTIDE SEQUENCE</scope>
    <source>
        <tissue evidence="1">Leaf</tissue>
    </source>
</reference>
<dbReference type="AlphaFoldDB" id="A0A2P2PXP6"/>
<accession>A0A2P2PXP6</accession>